<dbReference type="GO" id="GO:0051382">
    <property type="term" value="P:kinetochore assembly"/>
    <property type="evidence" value="ECO:0007669"/>
    <property type="project" value="InterPro"/>
</dbReference>
<dbReference type="EMBL" id="JAOPHQ010001444">
    <property type="protein sequence ID" value="KAK0150736.1"/>
    <property type="molecule type" value="Genomic_DNA"/>
</dbReference>
<evidence type="ECO:0000313" key="9">
    <source>
        <dbReference type="EMBL" id="KAK0150736.1"/>
    </source>
</evidence>
<dbReference type="PANTHER" id="PTHR14401">
    <property type="entry name" value="CENTROMERE PROTEIN K"/>
    <property type="match status" value="1"/>
</dbReference>
<dbReference type="Pfam" id="PF11802">
    <property type="entry name" value="CENP-K"/>
    <property type="match status" value="1"/>
</dbReference>
<feature type="compositionally biased region" description="Polar residues" evidence="8">
    <location>
        <begin position="9"/>
        <end position="22"/>
    </location>
</feature>
<dbReference type="AlphaFoldDB" id="A0AA47P4U1"/>
<feature type="region of interest" description="Disordered" evidence="8">
    <location>
        <begin position="1"/>
        <end position="35"/>
    </location>
</feature>
<dbReference type="GO" id="GO:0000775">
    <property type="term" value="C:chromosome, centromeric region"/>
    <property type="evidence" value="ECO:0007669"/>
    <property type="project" value="UniProtKB-SubCell"/>
</dbReference>
<comment type="caution">
    <text evidence="9">The sequence shown here is derived from an EMBL/GenBank/DDBJ whole genome shotgun (WGS) entry which is preliminary data.</text>
</comment>
<gene>
    <name evidence="9" type="primary">Cenpk</name>
    <name evidence="9" type="ORF">N1851_008170</name>
</gene>
<evidence type="ECO:0000256" key="5">
    <source>
        <dbReference type="ARBA" id="ARBA00023054"/>
    </source>
</evidence>
<dbReference type="Proteomes" id="UP001174136">
    <property type="component" value="Unassembled WGS sequence"/>
</dbReference>
<dbReference type="GO" id="GO:0005634">
    <property type="term" value="C:nucleus"/>
    <property type="evidence" value="ECO:0007669"/>
    <property type="project" value="UniProtKB-SubCell"/>
</dbReference>
<proteinExistence type="inferred from homology"/>
<organism evidence="9 10">
    <name type="scientific">Merluccius polli</name>
    <name type="common">Benguela hake</name>
    <name type="synonym">Merluccius cadenati</name>
    <dbReference type="NCBI Taxonomy" id="89951"/>
    <lineage>
        <taxon>Eukaryota</taxon>
        <taxon>Metazoa</taxon>
        <taxon>Chordata</taxon>
        <taxon>Craniata</taxon>
        <taxon>Vertebrata</taxon>
        <taxon>Euteleostomi</taxon>
        <taxon>Actinopterygii</taxon>
        <taxon>Neopterygii</taxon>
        <taxon>Teleostei</taxon>
        <taxon>Neoteleostei</taxon>
        <taxon>Acanthomorphata</taxon>
        <taxon>Zeiogadaria</taxon>
        <taxon>Gadariae</taxon>
        <taxon>Gadiformes</taxon>
        <taxon>Gadoidei</taxon>
        <taxon>Merlucciidae</taxon>
        <taxon>Merluccius</taxon>
    </lineage>
</organism>
<evidence type="ECO:0000256" key="2">
    <source>
        <dbReference type="ARBA" id="ARBA00004584"/>
    </source>
</evidence>
<feature type="compositionally biased region" description="Low complexity" evidence="8">
    <location>
        <begin position="25"/>
        <end position="35"/>
    </location>
</feature>
<evidence type="ECO:0000256" key="1">
    <source>
        <dbReference type="ARBA" id="ARBA00004123"/>
    </source>
</evidence>
<evidence type="ECO:0000256" key="4">
    <source>
        <dbReference type="ARBA" id="ARBA00022454"/>
    </source>
</evidence>
<name>A0AA47P4U1_MERPO</name>
<evidence type="ECO:0000256" key="3">
    <source>
        <dbReference type="ARBA" id="ARBA00005795"/>
    </source>
</evidence>
<keyword evidence="7" id="KW-0137">Centromere</keyword>
<keyword evidence="10" id="KW-1185">Reference proteome</keyword>
<reference evidence="9" key="1">
    <citation type="journal article" date="2023" name="Front. Mar. Sci.">
        <title>A new Merluccius polli reference genome to investigate the effects of global change in West African waters.</title>
        <authorList>
            <person name="Mateo J.L."/>
            <person name="Blanco-Fernandez C."/>
            <person name="Garcia-Vazquez E."/>
            <person name="Machado-Schiaffino G."/>
        </authorList>
    </citation>
    <scope>NUCLEOTIDE SEQUENCE</scope>
    <source>
        <strain evidence="9">C29</strain>
        <tissue evidence="9">Fin</tissue>
    </source>
</reference>
<keyword evidence="5" id="KW-0175">Coiled coil</keyword>
<sequence length="282" mass="32434">MEQPLPPAGSNTETKMDTQQPGDQEAAAPVSEAAQAELLDECEEQFAQLEKLQSEIILCETDLSEDPQEQSLNRLMATEAQLTQWLSMEPRLLATNPEILLHAGKEEMLKLCSELEMIAACCKAKKSNLMETHEREQTWLEKRKEVLIAATNHVERLKIERETLSEHSVLLDTKKKIEKMKHYQDDLMETLEDILENHFPLPTSEANASKKKKNALPDLNANLISLNEILELLMNKTLETPHDPYVMIDEKFWQPYVEMLLRYSIAVRHPDNNVKIRLETFC</sequence>
<protein>
    <submittedName>
        <fullName evidence="9">Centromere protein K</fullName>
    </submittedName>
</protein>
<dbReference type="PANTHER" id="PTHR14401:SF6">
    <property type="entry name" value="CENTROMERE PROTEIN K"/>
    <property type="match status" value="1"/>
</dbReference>
<comment type="similarity">
    <text evidence="3">Belongs to the CENP-K/MCM22 family.</text>
</comment>
<dbReference type="GO" id="GO:0000070">
    <property type="term" value="P:mitotic sister chromatid segregation"/>
    <property type="evidence" value="ECO:0007669"/>
    <property type="project" value="TreeGrafter"/>
</dbReference>
<dbReference type="InterPro" id="IPR020993">
    <property type="entry name" value="Centromere_CenpK"/>
</dbReference>
<evidence type="ECO:0000313" key="10">
    <source>
        <dbReference type="Proteomes" id="UP001174136"/>
    </source>
</evidence>
<accession>A0AA47P4U1</accession>
<keyword evidence="4" id="KW-0158">Chromosome</keyword>
<evidence type="ECO:0000256" key="8">
    <source>
        <dbReference type="SAM" id="MobiDB-lite"/>
    </source>
</evidence>
<comment type="subcellular location">
    <subcellularLocation>
        <location evidence="2">Chromosome</location>
        <location evidence="2">Centromere</location>
    </subcellularLocation>
    <subcellularLocation>
        <location evidence="1">Nucleus</location>
    </subcellularLocation>
</comment>
<evidence type="ECO:0000256" key="6">
    <source>
        <dbReference type="ARBA" id="ARBA00023242"/>
    </source>
</evidence>
<evidence type="ECO:0000256" key="7">
    <source>
        <dbReference type="ARBA" id="ARBA00023328"/>
    </source>
</evidence>
<keyword evidence="6" id="KW-0539">Nucleus</keyword>